<reference evidence="8" key="1">
    <citation type="journal article" date="2002" name="J. Bacteriol.">
        <title>Identification and localization of the gene cluster encoding biosynthesis of the antitumor macrolactam leinamycin in Streptomyces atroolivaceus S-140.</title>
        <authorList>
            <person name="Cheng Y.Q."/>
            <person name="Tang G.L."/>
            <person name="Shen B."/>
        </authorList>
    </citation>
    <scope>NUCLEOTIDE SEQUENCE</scope>
</reference>
<accession>Q8GGM6</accession>
<keyword evidence="5 7" id="KW-0408">Iron</keyword>
<dbReference type="Gene3D" id="1.10.630.10">
    <property type="entry name" value="Cytochrome P450"/>
    <property type="match status" value="1"/>
</dbReference>
<dbReference type="PANTHER" id="PTHR46696:SF1">
    <property type="entry name" value="CYTOCHROME P450 YJIB-RELATED"/>
    <property type="match status" value="1"/>
</dbReference>
<keyword evidence="6 7" id="KW-0503">Monooxygenase</keyword>
<dbReference type="InterPro" id="IPR001128">
    <property type="entry name" value="Cyt_P450"/>
</dbReference>
<dbReference type="SMR" id="Q8GGM6"/>
<dbReference type="GO" id="GO:0005506">
    <property type="term" value="F:iron ion binding"/>
    <property type="evidence" value="ECO:0007669"/>
    <property type="project" value="InterPro"/>
</dbReference>
<sequence>MSTEVETEKPAPVAYPFTGSEGLELSQSYAKLFEDGDPIRVQLPFGEPAWLVTRYDDARFVLTDRRFSRHLATQRDEPRMTPRAVPESILTMDPPDHTRLRTLVSKAFTPRRIESKRAWIGELAAGLVADMKAGGAPAELVGSYALAIPVTVICELLGVPEDDRTRLRGWCDAALSTGELTDEECVQSFMDLQKYFEDLVKERRAEPRDDLTSALIEARDAHDRLAEPELIGLCISILIGGFETTASEISSFVHVLQQRRELWTRLCADPEAIPAAVEELLRFVPFAANGISPRYALEDMTVGGVLVREGEPVIVDTSAVNRDGLVFDNADEVVIDRADNRHMVFGHGAHHCLGAHLARVELQEALKALVEGMPGLRLSGDVEWKADMIIRAPRVMHVEW</sequence>
<evidence type="ECO:0000256" key="1">
    <source>
        <dbReference type="ARBA" id="ARBA00010617"/>
    </source>
</evidence>
<feature type="binding site" evidence="9">
    <location>
        <position position="352"/>
    </location>
    <ligand>
        <name>heme b</name>
        <dbReference type="ChEBI" id="CHEBI:60344"/>
        <note>axial binding residue</note>
    </ligand>
    <ligandPart>
        <name>Fe</name>
        <dbReference type="ChEBI" id="CHEBI:18248"/>
    </ligandPart>
</feature>
<evidence type="ECO:0000256" key="6">
    <source>
        <dbReference type="ARBA" id="ARBA00023033"/>
    </source>
</evidence>
<reference evidence="9" key="5">
    <citation type="submission" date="2015-04" db="PDB data bank">
        <title>Crystal structure of the LnmZ cytochrome P450 hydroxylase from the leinamycin biosynthetic pathway of Streptomyces atroolivaceus S-140.</title>
        <authorList>
            <person name="Ma M."/>
            <person name="Lohman J."/>
            <person name="Rudolf J."/>
            <person name="Miller M.D."/>
            <person name="Cao H."/>
            <person name="Osipiuk J."/>
            <person name="Joachimiak A."/>
            <person name="Phillips Jr."/>
            <person name="G.N."/>
            <person name="Shen B."/>
        </authorList>
    </citation>
    <scope>X-RAY CRYSTALLOGRAPHY (1.80 ANGSTROMS) IN COMPLEX WITH MG(2+) AND HEME B</scope>
</reference>
<reference evidence="8" key="2">
    <citation type="submission" date="2002-02" db="EMBL/GenBank/DDBJ databases">
        <authorList>
            <person name="Cheng Y.-Q."/>
            <person name="Tang G.-L."/>
            <person name="Shen B."/>
        </authorList>
    </citation>
    <scope>NUCLEOTIDE SEQUENCE</scope>
</reference>
<dbReference type="EvolutionaryTrace" id="Q8GGM6"/>
<evidence type="ECO:0000313" key="8">
    <source>
        <dbReference type="EMBL" id="AAN85539.1"/>
    </source>
</evidence>
<dbReference type="SUPFAM" id="SSF48264">
    <property type="entry name" value="Cytochrome P450"/>
    <property type="match status" value="1"/>
</dbReference>
<dbReference type="GO" id="GO:0020037">
    <property type="term" value="F:heme binding"/>
    <property type="evidence" value="ECO:0007669"/>
    <property type="project" value="InterPro"/>
</dbReference>
<feature type="binding site" evidence="9">
    <location>
        <position position="64"/>
    </location>
    <ligand>
        <name>Mg(2+)</name>
        <dbReference type="ChEBI" id="CHEBI:18420"/>
        <label>1</label>
    </ligand>
</feature>
<feature type="binding site" evidence="9">
    <location>
        <position position="350"/>
    </location>
    <ligand>
        <name>heme b</name>
        <dbReference type="ChEBI" id="CHEBI:60344"/>
    </ligand>
</feature>
<evidence type="ECO:0000256" key="7">
    <source>
        <dbReference type="RuleBase" id="RU000461"/>
    </source>
</evidence>
<dbReference type="GO" id="GO:0004497">
    <property type="term" value="F:monooxygenase activity"/>
    <property type="evidence" value="ECO:0007669"/>
    <property type="project" value="UniProtKB-KW"/>
</dbReference>
<dbReference type="PROSITE" id="PS00086">
    <property type="entry name" value="CYTOCHROME_P450"/>
    <property type="match status" value="1"/>
</dbReference>
<dbReference type="Pfam" id="PF00067">
    <property type="entry name" value="p450"/>
    <property type="match status" value="1"/>
</dbReference>
<reference evidence="8" key="3">
    <citation type="journal article" date="2003" name="Proc. Natl. Acad. Sci. U.S.A.">
        <title>Type I polyketide synthase requiring a discrete acyltransferase for polyketide biosynthesis.</title>
        <authorList>
            <person name="Cheng Y.Q."/>
            <person name="Tang G.L."/>
            <person name="Shen B."/>
        </authorList>
    </citation>
    <scope>NUCLEOTIDE SEQUENCE</scope>
</reference>
<dbReference type="AlphaFoldDB" id="Q8GGM6"/>
<evidence type="ECO:0000256" key="4">
    <source>
        <dbReference type="ARBA" id="ARBA00023002"/>
    </source>
</evidence>
<dbReference type="PDB" id="4Z5Q">
    <property type="method" value="X-ray"/>
    <property type="resolution" value="1.80 A"/>
    <property type="chains" value="A=1-400"/>
</dbReference>
<dbReference type="EMBL" id="AF484556">
    <property type="protein sequence ID" value="AAN85539.1"/>
    <property type="molecule type" value="Genomic_DNA"/>
</dbReference>
<keyword evidence="4 7" id="KW-0560">Oxidoreductase</keyword>
<reference evidence="8" key="4">
    <citation type="journal article" date="2004" name="Chem. Biol.">
        <title>Leinamycin biosynthesis revealing unprecedented architectural complexity for a hybrid polyketide synthase and nonribosomal peptide synthetase.</title>
        <authorList>
            <person name="Tang G.L."/>
            <person name="Cheng Y.Q."/>
            <person name="Shen B."/>
        </authorList>
    </citation>
    <scope>NUCLEOTIDE SEQUENCE</scope>
</reference>
<dbReference type="InterPro" id="IPR017972">
    <property type="entry name" value="Cyt_P450_CS"/>
</dbReference>
<keyword evidence="2 7" id="KW-0349">Heme</keyword>
<dbReference type="PANTHER" id="PTHR46696">
    <property type="entry name" value="P450, PUTATIVE (EUROFUNG)-RELATED"/>
    <property type="match status" value="1"/>
</dbReference>
<comment type="similarity">
    <text evidence="1 7">Belongs to the cytochrome P450 family.</text>
</comment>
<dbReference type="GO" id="GO:0016705">
    <property type="term" value="F:oxidoreductase activity, acting on paired donors, with incorporation or reduction of molecular oxygen"/>
    <property type="evidence" value="ECO:0007669"/>
    <property type="project" value="InterPro"/>
</dbReference>
<name>Q8GGM6_STRAZ</name>
<evidence type="ECO:0007829" key="9">
    <source>
        <dbReference type="PDB" id="4Z5Q"/>
    </source>
</evidence>
<dbReference type="BioCyc" id="MetaCyc:MONOMER-21898"/>
<feature type="binding site" evidence="9">
    <location>
        <position position="271"/>
    </location>
    <ligand>
        <name>Mg(2+)</name>
        <dbReference type="ChEBI" id="CHEBI:18420"/>
        <label>3</label>
    </ligand>
</feature>
<dbReference type="InterPro" id="IPR036396">
    <property type="entry name" value="Cyt_P450_sf"/>
</dbReference>
<evidence type="ECO:0000256" key="5">
    <source>
        <dbReference type="ARBA" id="ARBA00023004"/>
    </source>
</evidence>
<gene>
    <name evidence="8" type="primary">LnmZ</name>
</gene>
<evidence type="ECO:0000256" key="2">
    <source>
        <dbReference type="ARBA" id="ARBA00022617"/>
    </source>
</evidence>
<dbReference type="CDD" id="cd11031">
    <property type="entry name" value="Cyp158A-like"/>
    <property type="match status" value="1"/>
</dbReference>
<organism evidence="8">
    <name type="scientific">Streptomyces atroolivaceus</name>
    <dbReference type="NCBI Taxonomy" id="66869"/>
    <lineage>
        <taxon>Bacteria</taxon>
        <taxon>Bacillati</taxon>
        <taxon>Actinomycetota</taxon>
        <taxon>Actinomycetes</taxon>
        <taxon>Kitasatosporales</taxon>
        <taxon>Streptomycetaceae</taxon>
        <taxon>Streptomyces</taxon>
    </lineage>
</organism>
<feature type="binding site" evidence="9">
    <location>
        <position position="198"/>
    </location>
    <ligand>
        <name>Mg(2+)</name>
        <dbReference type="ChEBI" id="CHEBI:18420"/>
        <label>2</label>
    </ligand>
</feature>
<feature type="binding site" evidence="9">
    <location>
        <position position="292"/>
    </location>
    <ligand>
        <name>heme b</name>
        <dbReference type="ChEBI" id="CHEBI:60344"/>
    </ligand>
</feature>
<feature type="binding site" evidence="9">
    <location>
        <position position="97"/>
    </location>
    <ligand>
        <name>heme b</name>
        <dbReference type="ChEBI" id="CHEBI:60344"/>
    </ligand>
</feature>
<dbReference type="InterPro" id="IPR002397">
    <property type="entry name" value="Cyt_P450_B"/>
</dbReference>
<protein>
    <submittedName>
        <fullName evidence="8">Cytochrome P450 hydroxylase</fullName>
    </submittedName>
</protein>
<dbReference type="PRINTS" id="PR00359">
    <property type="entry name" value="BP450"/>
</dbReference>
<dbReference type="PDBsum" id="4Z5Q"/>
<keyword evidence="9" id="KW-0002">3D-structure</keyword>
<proteinExistence type="evidence at protein level"/>
<feature type="binding site" evidence="9">
    <location>
        <position position="101"/>
    </location>
    <ligand>
        <name>heme b</name>
        <dbReference type="ChEBI" id="CHEBI:60344"/>
    </ligand>
</feature>
<feature type="binding site" evidence="9">
    <location>
        <position position="294"/>
    </location>
    <ligand>
        <name>heme b</name>
        <dbReference type="ChEBI" id="CHEBI:60344"/>
    </ligand>
</feature>
<dbReference type="PRINTS" id="PR00385">
    <property type="entry name" value="P450"/>
</dbReference>
<keyword evidence="3 7" id="KW-0479">Metal-binding</keyword>
<dbReference type="FunFam" id="1.10.630.10:FF:000018">
    <property type="entry name" value="Cytochrome P450 monooxygenase"/>
    <property type="match status" value="1"/>
</dbReference>
<evidence type="ECO:0000256" key="3">
    <source>
        <dbReference type="ARBA" id="ARBA00022723"/>
    </source>
</evidence>